<evidence type="ECO:0000313" key="1">
    <source>
        <dbReference type="EMBL" id="CAD7243988.1"/>
    </source>
</evidence>
<dbReference type="AlphaFoldDB" id="A0A7R8X4P5"/>
<sequence length="123" mass="13445">MALASTECFPVKSATACEIVEGKATDVLVSDFGDRLFVVVTQFQKIGTLIEVRKDVARREHPADVYSTRVLLGKDCSETHLVARFIAEKVNIDKPILVGVSLVDYSPGIVRKVTDLVVKNLVA</sequence>
<dbReference type="OrthoDB" id="5839at2759"/>
<dbReference type="InterPro" id="IPR053720">
    <property type="entry name" value="Psm_Assembly_Chaperone"/>
</dbReference>
<dbReference type="EMBL" id="CAJPEV010000538">
    <property type="protein sequence ID" value="CAG0886264.1"/>
    <property type="molecule type" value="Genomic_DNA"/>
</dbReference>
<dbReference type="InterPro" id="IPR018788">
    <property type="entry name" value="Proteasome_assmbl_chp_3"/>
</dbReference>
<name>A0A7R8X4P5_9CRUS</name>
<dbReference type="Proteomes" id="UP000677054">
    <property type="component" value="Unassembled WGS sequence"/>
</dbReference>
<accession>A0A7R8X4P5</accession>
<dbReference type="Gene3D" id="3.30.230.90">
    <property type="match status" value="1"/>
</dbReference>
<dbReference type="Pfam" id="PF10178">
    <property type="entry name" value="PAC3"/>
    <property type="match status" value="1"/>
</dbReference>
<evidence type="ECO:0000313" key="2">
    <source>
        <dbReference type="Proteomes" id="UP000677054"/>
    </source>
</evidence>
<dbReference type="GO" id="GO:0043248">
    <property type="term" value="P:proteasome assembly"/>
    <property type="evidence" value="ECO:0007669"/>
    <property type="project" value="InterPro"/>
</dbReference>
<keyword evidence="2" id="KW-1185">Reference proteome</keyword>
<reference evidence="1" key="1">
    <citation type="submission" date="2020-11" db="EMBL/GenBank/DDBJ databases">
        <authorList>
            <person name="Tran Van P."/>
        </authorList>
    </citation>
    <scope>NUCLEOTIDE SEQUENCE</scope>
</reference>
<organism evidence="1">
    <name type="scientific">Darwinula stevensoni</name>
    <dbReference type="NCBI Taxonomy" id="69355"/>
    <lineage>
        <taxon>Eukaryota</taxon>
        <taxon>Metazoa</taxon>
        <taxon>Ecdysozoa</taxon>
        <taxon>Arthropoda</taxon>
        <taxon>Crustacea</taxon>
        <taxon>Oligostraca</taxon>
        <taxon>Ostracoda</taxon>
        <taxon>Podocopa</taxon>
        <taxon>Podocopida</taxon>
        <taxon>Darwinulocopina</taxon>
        <taxon>Darwinuloidea</taxon>
        <taxon>Darwinulidae</taxon>
        <taxon>Darwinula</taxon>
    </lineage>
</organism>
<dbReference type="EMBL" id="LR900055">
    <property type="protein sequence ID" value="CAD7243988.1"/>
    <property type="molecule type" value="Genomic_DNA"/>
</dbReference>
<proteinExistence type="predicted"/>
<gene>
    <name evidence="1" type="ORF">DSTB1V02_LOCUS3893</name>
</gene>
<dbReference type="PANTHER" id="PTHR31051">
    <property type="entry name" value="PROTEASOME ASSEMBLY CHAPERONE 3"/>
    <property type="match status" value="1"/>
</dbReference>
<evidence type="ECO:0008006" key="3">
    <source>
        <dbReference type="Google" id="ProtNLM"/>
    </source>
</evidence>
<dbReference type="PANTHER" id="PTHR31051:SF1">
    <property type="entry name" value="PROTEASOME ASSEMBLY CHAPERONE 3"/>
    <property type="match status" value="1"/>
</dbReference>
<protein>
    <recommendedName>
        <fullName evidence="3">Proteasome assembly chaperone 3</fullName>
    </recommendedName>
</protein>